<gene>
    <name evidence="5" type="ORF">PO878_07660</name>
</gene>
<dbReference type="AlphaFoldDB" id="A0AAF0BXD6"/>
<dbReference type="Gene3D" id="3.30.70.2390">
    <property type="match status" value="1"/>
</dbReference>
<dbReference type="EMBL" id="CP116942">
    <property type="protein sequence ID" value="WCO68604.1"/>
    <property type="molecule type" value="Genomic_DNA"/>
</dbReference>
<feature type="region of interest" description="Disordered" evidence="2">
    <location>
        <begin position="439"/>
        <end position="511"/>
    </location>
</feature>
<dbReference type="KEGG" id="ima:PO878_07660"/>
<dbReference type="PANTHER" id="PTHR33392">
    <property type="entry name" value="POLYISOPRENYL-TEICHOIC ACID--PEPTIDOGLYCAN TEICHOIC ACID TRANSFERASE TAGU"/>
    <property type="match status" value="1"/>
</dbReference>
<evidence type="ECO:0000256" key="2">
    <source>
        <dbReference type="SAM" id="MobiDB-lite"/>
    </source>
</evidence>
<evidence type="ECO:0000259" key="4">
    <source>
        <dbReference type="Pfam" id="PF13399"/>
    </source>
</evidence>
<dbReference type="InterPro" id="IPR050922">
    <property type="entry name" value="LytR/CpsA/Psr_CW_biosynth"/>
</dbReference>
<dbReference type="PANTHER" id="PTHR33392:SF6">
    <property type="entry name" value="POLYISOPRENYL-TEICHOIC ACID--PEPTIDOGLYCAN TEICHOIC ACID TRANSFERASE TAGU"/>
    <property type="match status" value="1"/>
</dbReference>
<dbReference type="InterPro" id="IPR004474">
    <property type="entry name" value="LytR_CpsA_psr"/>
</dbReference>
<evidence type="ECO:0000313" key="5">
    <source>
        <dbReference type="EMBL" id="WCO68604.1"/>
    </source>
</evidence>
<keyword evidence="6" id="KW-1185">Reference proteome</keyword>
<dbReference type="Gene3D" id="3.40.630.190">
    <property type="entry name" value="LCP protein"/>
    <property type="match status" value="1"/>
</dbReference>
<dbReference type="Proteomes" id="UP001216390">
    <property type="component" value="Chromosome"/>
</dbReference>
<name>A0AAF0BXD6_9ACTN</name>
<evidence type="ECO:0000313" key="6">
    <source>
        <dbReference type="Proteomes" id="UP001216390"/>
    </source>
</evidence>
<feature type="domain" description="LytR/CpsA/Psr regulator C-terminal" evidence="4">
    <location>
        <begin position="349"/>
        <end position="434"/>
    </location>
</feature>
<feature type="compositionally biased region" description="Low complexity" evidence="2">
    <location>
        <begin position="449"/>
        <end position="471"/>
    </location>
</feature>
<dbReference type="Pfam" id="PF03816">
    <property type="entry name" value="LytR_cpsA_psr"/>
    <property type="match status" value="1"/>
</dbReference>
<evidence type="ECO:0000259" key="3">
    <source>
        <dbReference type="Pfam" id="PF03816"/>
    </source>
</evidence>
<dbReference type="RefSeq" id="WP_272738120.1">
    <property type="nucleotide sequence ID" value="NZ_CP116942.1"/>
</dbReference>
<comment type="similarity">
    <text evidence="1">Belongs to the LytR/CpsA/Psr (LCP) family.</text>
</comment>
<accession>A0AAF0BXD6</accession>
<dbReference type="Pfam" id="PF13399">
    <property type="entry name" value="LytR_C"/>
    <property type="match status" value="1"/>
</dbReference>
<dbReference type="NCBIfam" id="TIGR00350">
    <property type="entry name" value="lytR_cpsA_psr"/>
    <property type="match status" value="1"/>
</dbReference>
<feature type="domain" description="Cell envelope-related transcriptional attenuator" evidence="3">
    <location>
        <begin position="97"/>
        <end position="253"/>
    </location>
</feature>
<dbReference type="InterPro" id="IPR027381">
    <property type="entry name" value="LytR/CpsA/Psr_C"/>
</dbReference>
<organism evidence="5 6">
    <name type="scientific">Iamia majanohamensis</name>
    <dbReference type="NCBI Taxonomy" id="467976"/>
    <lineage>
        <taxon>Bacteria</taxon>
        <taxon>Bacillati</taxon>
        <taxon>Actinomycetota</taxon>
        <taxon>Acidimicrobiia</taxon>
        <taxon>Acidimicrobiales</taxon>
        <taxon>Iamiaceae</taxon>
        <taxon>Iamia</taxon>
    </lineage>
</organism>
<reference evidence="5" key="1">
    <citation type="submission" date="2023-01" db="EMBL/GenBank/DDBJ databases">
        <title>The diversity of Class Acidimicrobiia in South China Sea sediment environments and the proposal of Iamia marina sp. nov., a novel species of the genus Iamia.</title>
        <authorList>
            <person name="He Y."/>
            <person name="Tian X."/>
        </authorList>
    </citation>
    <scope>NUCLEOTIDE SEQUENCE</scope>
    <source>
        <strain evidence="5">DSM 19957</strain>
    </source>
</reference>
<sequence length="511" mass="53661">MPHPSGTPARRTWPQRLLIGFNALALVAAAVTAGTLAYSNDRLADVERVDLSEVTRSEELADGDPQNYLIVGTDDASGLGEGDSVKNREPGDLAGQHTDTIMVVRVDPAATTAQLLSFPRDLWVPIADTDSNQRINTALATGGAERLIRTIDQDFGIPIHHYIQVDFADFRTLVDVVDGVPVNFPHPARAESSGLVIEEPGCWTLGPEQALGFARARKDYQVQDADGDWHTDPGVDFSRVGRQQLFVELALRRAIAKGARNPNTLRQLVDLGVGTVRIDDSLDAGDLVDLGTRFRSFDPSDLETFTLPVTDDVVGGAQVLFLQEEAAAPVLSIFQGVDPAAAATADPAEVTVQVRNGTATEGQAGEVTSALADAGFETLVPSDAEIGLPTTVLYSAGSEGEAQLVARHLAGPVSYQESAALEGADVVVVTGTDWAGVADAPRPVEEVEAPTTTTTAPAATTTAPEDASAEPSIMDGGETSAPPQGDPDDPDDPLFFEASAPDPGQTCQATA</sequence>
<proteinExistence type="inferred from homology"/>
<evidence type="ECO:0000256" key="1">
    <source>
        <dbReference type="ARBA" id="ARBA00006068"/>
    </source>
</evidence>
<protein>
    <submittedName>
        <fullName evidence="5">LCP family protein</fullName>
    </submittedName>
</protein>